<feature type="binding site" evidence="13">
    <location>
        <begin position="35"/>
        <end position="42"/>
    </location>
    <ligand>
        <name>ATP</name>
        <dbReference type="ChEBI" id="CHEBI:30616"/>
    </ligand>
</feature>
<evidence type="ECO:0000256" key="6">
    <source>
        <dbReference type="ARBA" id="ARBA00022679"/>
    </source>
</evidence>
<dbReference type="PANTHER" id="PTHR11055:SF1">
    <property type="entry name" value="PAPS SYNTHETASE, ISOFORM D"/>
    <property type="match status" value="1"/>
</dbReference>
<dbReference type="InterPro" id="IPR002891">
    <property type="entry name" value="APS"/>
</dbReference>
<dbReference type="UniPathway" id="UPA00140">
    <property type="reaction ID" value="UER00205"/>
</dbReference>
<keyword evidence="8 13" id="KW-0418">Kinase</keyword>
<keyword evidence="13" id="KW-0597">Phosphoprotein</keyword>
<comment type="catalytic activity">
    <reaction evidence="1 13 14">
        <text>adenosine 5'-phosphosulfate + ATP = 3'-phosphoadenylyl sulfate + ADP + H(+)</text>
        <dbReference type="Rhea" id="RHEA:24152"/>
        <dbReference type="ChEBI" id="CHEBI:15378"/>
        <dbReference type="ChEBI" id="CHEBI:30616"/>
        <dbReference type="ChEBI" id="CHEBI:58243"/>
        <dbReference type="ChEBI" id="CHEBI:58339"/>
        <dbReference type="ChEBI" id="CHEBI:456216"/>
        <dbReference type="EC" id="2.7.1.25"/>
    </reaction>
</comment>
<dbReference type="NCBIfam" id="TIGR00455">
    <property type="entry name" value="apsK"/>
    <property type="match status" value="1"/>
</dbReference>
<evidence type="ECO:0000259" key="15">
    <source>
        <dbReference type="Pfam" id="PF01583"/>
    </source>
</evidence>
<evidence type="ECO:0000256" key="11">
    <source>
        <dbReference type="ARBA" id="ARBA00031393"/>
    </source>
</evidence>
<dbReference type="GO" id="GO:0070814">
    <property type="term" value="P:hydrogen sulfide biosynthetic process"/>
    <property type="evidence" value="ECO:0007669"/>
    <property type="project" value="UniProtKB-UniRule"/>
</dbReference>
<evidence type="ECO:0000256" key="4">
    <source>
        <dbReference type="ARBA" id="ARBA00007008"/>
    </source>
</evidence>
<dbReference type="GO" id="GO:0000103">
    <property type="term" value="P:sulfate assimilation"/>
    <property type="evidence" value="ECO:0007669"/>
    <property type="project" value="UniProtKB-UniRule"/>
</dbReference>
<reference evidence="16 17" key="1">
    <citation type="submission" date="2017-06" db="EMBL/GenBank/DDBJ databases">
        <authorList>
            <person name="Kim H.J."/>
            <person name="Triplett B.A."/>
        </authorList>
    </citation>
    <scope>NUCLEOTIDE SEQUENCE [LARGE SCALE GENOMIC DNA]</scope>
    <source>
        <strain evidence="16 17">DSM 19307</strain>
    </source>
</reference>
<dbReference type="Pfam" id="PF01583">
    <property type="entry name" value="APS_kinase"/>
    <property type="match status" value="1"/>
</dbReference>
<organism evidence="16 17">
    <name type="scientific">Ekhidna lutea</name>
    <dbReference type="NCBI Taxonomy" id="447679"/>
    <lineage>
        <taxon>Bacteria</taxon>
        <taxon>Pseudomonadati</taxon>
        <taxon>Bacteroidota</taxon>
        <taxon>Cytophagia</taxon>
        <taxon>Cytophagales</taxon>
        <taxon>Reichenbachiellaceae</taxon>
        <taxon>Ekhidna</taxon>
    </lineage>
</organism>
<keyword evidence="7 13" id="KW-0547">Nucleotide-binding</keyword>
<gene>
    <name evidence="13" type="primary">cysC</name>
    <name evidence="16" type="ORF">SAMN05421640_0644</name>
</gene>
<dbReference type="OrthoDB" id="9804504at2"/>
<dbReference type="PANTHER" id="PTHR11055">
    <property type="entry name" value="BIFUNCTIONAL 3'-PHOSPHOADENOSINE 5'-PHOSPHOSULFATE SYNTHASE"/>
    <property type="match status" value="1"/>
</dbReference>
<dbReference type="Gene3D" id="3.40.50.300">
    <property type="entry name" value="P-loop containing nucleotide triphosphate hydrolases"/>
    <property type="match status" value="1"/>
</dbReference>
<keyword evidence="17" id="KW-1185">Reference proteome</keyword>
<dbReference type="EMBL" id="FZPD01000001">
    <property type="protein sequence ID" value="SNS55540.1"/>
    <property type="molecule type" value="Genomic_DNA"/>
</dbReference>
<keyword evidence="9 13" id="KW-0067">ATP-binding</keyword>
<dbReference type="CDD" id="cd02027">
    <property type="entry name" value="APSK"/>
    <property type="match status" value="1"/>
</dbReference>
<evidence type="ECO:0000313" key="17">
    <source>
        <dbReference type="Proteomes" id="UP000198393"/>
    </source>
</evidence>
<dbReference type="HAMAP" id="MF_00065">
    <property type="entry name" value="Adenylyl_sulf_kinase"/>
    <property type="match status" value="1"/>
</dbReference>
<dbReference type="InterPro" id="IPR027417">
    <property type="entry name" value="P-loop_NTPase"/>
</dbReference>
<feature type="active site" description="Phosphoserine intermediate" evidence="13">
    <location>
        <position position="109"/>
    </location>
</feature>
<dbReference type="GO" id="GO:0005524">
    <property type="term" value="F:ATP binding"/>
    <property type="evidence" value="ECO:0007669"/>
    <property type="project" value="UniProtKB-UniRule"/>
</dbReference>
<dbReference type="SUPFAM" id="SSF52540">
    <property type="entry name" value="P-loop containing nucleoside triphosphate hydrolases"/>
    <property type="match status" value="1"/>
</dbReference>
<evidence type="ECO:0000256" key="12">
    <source>
        <dbReference type="ARBA" id="ARBA00031464"/>
    </source>
</evidence>
<sequence>MADYKKYIIPHSHSLERGNRESLMGHHSKVIWFTGLSGSGKSTLAGGLEEYLHSHGIHTYILDGDNIRTGLNSDLDFSEESRTENIRRISEVSKLFVDAGIVVLSAFISPFKEDRNSAMNLVGRENFLEVYVECPLEVCEERDVKGLYKKARNGEIKNFTGISSPFEEPEDADIVINTANNSMEECLKKLVEKVEPLLQL</sequence>
<feature type="domain" description="APS kinase" evidence="15">
    <location>
        <begin position="28"/>
        <end position="177"/>
    </location>
</feature>
<dbReference type="GO" id="GO:0004020">
    <property type="term" value="F:adenylylsulfate kinase activity"/>
    <property type="evidence" value="ECO:0007669"/>
    <property type="project" value="UniProtKB-UniRule"/>
</dbReference>
<dbReference type="NCBIfam" id="NF003013">
    <property type="entry name" value="PRK03846.1"/>
    <property type="match status" value="1"/>
</dbReference>
<dbReference type="InterPro" id="IPR059117">
    <property type="entry name" value="APS_kinase_dom"/>
</dbReference>
<protein>
    <recommendedName>
        <fullName evidence="5 13">Adenylyl-sulfate kinase</fullName>
        <ecNumber evidence="5 13">2.7.1.25</ecNumber>
    </recommendedName>
    <alternativeName>
        <fullName evidence="11 13">APS kinase</fullName>
    </alternativeName>
    <alternativeName>
        <fullName evidence="12 13">ATP adenosine-5'-phosphosulfate 3'-phosphotransferase</fullName>
    </alternativeName>
    <alternativeName>
        <fullName evidence="10 13">Adenosine-5'-phosphosulfate kinase</fullName>
    </alternativeName>
</protein>
<evidence type="ECO:0000256" key="8">
    <source>
        <dbReference type="ARBA" id="ARBA00022777"/>
    </source>
</evidence>
<proteinExistence type="inferred from homology"/>
<dbReference type="FunFam" id="3.40.50.300:FF:000212">
    <property type="entry name" value="Adenylyl-sulfate kinase"/>
    <property type="match status" value="1"/>
</dbReference>
<comment type="function">
    <text evidence="2 13 14">Catalyzes the synthesis of activated sulfate.</text>
</comment>
<evidence type="ECO:0000256" key="7">
    <source>
        <dbReference type="ARBA" id="ARBA00022741"/>
    </source>
</evidence>
<accession>A0A239FET8</accession>
<dbReference type="Proteomes" id="UP000198393">
    <property type="component" value="Unassembled WGS sequence"/>
</dbReference>
<evidence type="ECO:0000256" key="3">
    <source>
        <dbReference type="ARBA" id="ARBA00004806"/>
    </source>
</evidence>
<evidence type="ECO:0000256" key="10">
    <source>
        <dbReference type="ARBA" id="ARBA00029724"/>
    </source>
</evidence>
<evidence type="ECO:0000256" key="14">
    <source>
        <dbReference type="RuleBase" id="RU004347"/>
    </source>
</evidence>
<name>A0A239FET8_EKHLU</name>
<evidence type="ECO:0000313" key="16">
    <source>
        <dbReference type="EMBL" id="SNS55540.1"/>
    </source>
</evidence>
<evidence type="ECO:0000256" key="5">
    <source>
        <dbReference type="ARBA" id="ARBA00012121"/>
    </source>
</evidence>
<keyword evidence="6 13" id="KW-0808">Transferase</keyword>
<comment type="pathway">
    <text evidence="3 13 14">Sulfur metabolism; hydrogen sulfide biosynthesis; sulfite from sulfate: step 2/3.</text>
</comment>
<evidence type="ECO:0000256" key="9">
    <source>
        <dbReference type="ARBA" id="ARBA00022840"/>
    </source>
</evidence>
<dbReference type="AlphaFoldDB" id="A0A239FET8"/>
<evidence type="ECO:0000256" key="13">
    <source>
        <dbReference type="HAMAP-Rule" id="MF_00065"/>
    </source>
</evidence>
<comment type="similarity">
    <text evidence="4 13 14">Belongs to the APS kinase family.</text>
</comment>
<dbReference type="EC" id="2.7.1.25" evidence="5 13"/>
<dbReference type="RefSeq" id="WP_089355397.1">
    <property type="nucleotide sequence ID" value="NZ_FZPD01000001.1"/>
</dbReference>
<evidence type="ECO:0000256" key="1">
    <source>
        <dbReference type="ARBA" id="ARBA00001823"/>
    </source>
</evidence>
<evidence type="ECO:0000256" key="2">
    <source>
        <dbReference type="ARBA" id="ARBA00002632"/>
    </source>
</evidence>